<accession>A0A7J6TAQ3</accession>
<evidence type="ECO:0000256" key="1">
    <source>
        <dbReference type="SAM" id="MobiDB-lite"/>
    </source>
</evidence>
<feature type="compositionally biased region" description="Low complexity" evidence="1">
    <location>
        <begin position="256"/>
        <end position="272"/>
    </location>
</feature>
<feature type="region of interest" description="Disordered" evidence="1">
    <location>
        <begin position="133"/>
        <end position="154"/>
    </location>
</feature>
<gene>
    <name evidence="2" type="ORF">FOZ62_016569</name>
</gene>
<feature type="compositionally biased region" description="Low complexity" evidence="1">
    <location>
        <begin position="570"/>
        <end position="590"/>
    </location>
</feature>
<feature type="compositionally biased region" description="Low complexity" evidence="1">
    <location>
        <begin position="187"/>
        <end position="199"/>
    </location>
</feature>
<feature type="compositionally biased region" description="Basic and acidic residues" evidence="1">
    <location>
        <begin position="506"/>
        <end position="517"/>
    </location>
</feature>
<feature type="compositionally biased region" description="Basic and acidic residues" evidence="1">
    <location>
        <begin position="465"/>
        <end position="478"/>
    </location>
</feature>
<protein>
    <submittedName>
        <fullName evidence="2">Uncharacterized protein</fullName>
    </submittedName>
</protein>
<feature type="compositionally biased region" description="Polar residues" evidence="1">
    <location>
        <begin position="204"/>
        <end position="216"/>
    </location>
</feature>
<dbReference type="Proteomes" id="UP000574390">
    <property type="component" value="Unassembled WGS sequence"/>
</dbReference>
<feature type="compositionally biased region" description="Acidic residues" evidence="1">
    <location>
        <begin position="380"/>
        <end position="391"/>
    </location>
</feature>
<feature type="compositionally biased region" description="Low complexity" evidence="1">
    <location>
        <begin position="433"/>
        <end position="442"/>
    </location>
</feature>
<feature type="region of interest" description="Disordered" evidence="1">
    <location>
        <begin position="656"/>
        <end position="678"/>
    </location>
</feature>
<feature type="region of interest" description="Disordered" evidence="1">
    <location>
        <begin position="181"/>
        <end position="335"/>
    </location>
</feature>
<evidence type="ECO:0000313" key="2">
    <source>
        <dbReference type="EMBL" id="KAF4741852.1"/>
    </source>
</evidence>
<reference evidence="2 3" key="1">
    <citation type="submission" date="2020-04" db="EMBL/GenBank/DDBJ databases">
        <title>Perkinsus olseni comparative genomics.</title>
        <authorList>
            <person name="Bogema D.R."/>
        </authorList>
    </citation>
    <scope>NUCLEOTIDE SEQUENCE [LARGE SCALE GENOMIC DNA]</scope>
    <source>
        <strain evidence="2">ATCC PRA-205</strain>
    </source>
</reference>
<feature type="region of interest" description="Disordered" evidence="1">
    <location>
        <begin position="547"/>
        <end position="609"/>
    </location>
</feature>
<sequence length="747" mass="80491">MMLDNALVDANGCCLPTQLSPIPENDKVKHKLFLEQEQRYSWNSQSRHWSEFVRAWRERCPEPKSSEAFRQWMDDTKRCYQILCAGWERRESEESGFAVDICLPPEVSGEPSRPANIISASTDISLLRLSTDSVPTGAVSEASPMPRGRRSAARSSGMYSSLSAEFLADLESLADSIHGGFRPSEWPTSSPSTDAPAPSGDGENVSSNSNTSSDIGNTAVLFSPPTSSSPASSEFQSYRSSLAVDEAAGQTRQRRSAASDLSISPSSTQSLSRGNDVEAANISQLVAAMESSENPTGQGRVSTTPTNKEDGADGDTVQDESPILPQRTPLVESDLDDLECESLVILGASFGSGSGPLSSSSGRRKGTLDFILHRTPLESISEELEEAESDPVEVTRQESNSFPLNRVATPDKGGSRHGQDELLVVRVNSAFSSAASSPVAPSGEAQSDKTDADGDPVPSAVGQHGSERELFPAQREDSSEPCGTEHLTAASADYLAQESDEELGFDDPKVGEARDGQQPDTAGGVVTTGLHLEGDWQGSAAELESIASVTEEINLSSGDSTTTEDERGCSSNDDAASESSSESPAGNSDDLSGIDVVSDGEEEAREEPLGLRCWFTRERSPSPSLSQPDEPRVSNALALGHRRSRSADLTNARCLQSTSVGGGNSWQQPQHSMSSRRGTAILTSEERELLKIREEKESMRDEMLRNRRFAARIYNGTRPAPVVRQLRPIRLQTKALIKEQPLRNFRF</sequence>
<feature type="compositionally biased region" description="Polar residues" evidence="1">
    <location>
        <begin position="291"/>
        <end position="306"/>
    </location>
</feature>
<dbReference type="AlphaFoldDB" id="A0A7J6TAQ3"/>
<evidence type="ECO:0000313" key="3">
    <source>
        <dbReference type="Proteomes" id="UP000574390"/>
    </source>
</evidence>
<proteinExistence type="predicted"/>
<feature type="compositionally biased region" description="Polar residues" evidence="1">
    <location>
        <begin position="547"/>
        <end position="561"/>
    </location>
</feature>
<organism evidence="2 3">
    <name type="scientific">Perkinsus olseni</name>
    <name type="common">Perkinsus atlanticus</name>
    <dbReference type="NCBI Taxonomy" id="32597"/>
    <lineage>
        <taxon>Eukaryota</taxon>
        <taxon>Sar</taxon>
        <taxon>Alveolata</taxon>
        <taxon>Perkinsozoa</taxon>
        <taxon>Perkinsea</taxon>
        <taxon>Perkinsida</taxon>
        <taxon>Perkinsidae</taxon>
        <taxon>Perkinsus</taxon>
    </lineage>
</organism>
<feature type="compositionally biased region" description="Polar residues" evidence="1">
    <location>
        <begin position="656"/>
        <end position="677"/>
    </location>
</feature>
<feature type="region of interest" description="Disordered" evidence="1">
    <location>
        <begin position="433"/>
        <end position="529"/>
    </location>
</feature>
<name>A0A7J6TAQ3_PEROL</name>
<feature type="region of interest" description="Disordered" evidence="1">
    <location>
        <begin position="376"/>
        <end position="421"/>
    </location>
</feature>
<feature type="compositionally biased region" description="Low complexity" evidence="1">
    <location>
        <begin position="223"/>
        <end position="233"/>
    </location>
</feature>
<dbReference type="EMBL" id="JABANM010008881">
    <property type="protein sequence ID" value="KAF4741852.1"/>
    <property type="molecule type" value="Genomic_DNA"/>
</dbReference>
<comment type="caution">
    <text evidence="2">The sequence shown here is derived from an EMBL/GenBank/DDBJ whole genome shotgun (WGS) entry which is preliminary data.</text>
</comment>